<dbReference type="PANTHER" id="PTHR11808:SF80">
    <property type="entry name" value="CYSTATHIONINE GAMMA-LYASE"/>
    <property type="match status" value="1"/>
</dbReference>
<dbReference type="CDD" id="cd00614">
    <property type="entry name" value="CGS_like"/>
    <property type="match status" value="1"/>
</dbReference>
<protein>
    <submittedName>
        <fullName evidence="6">Aminotransferase class I/II-fold pyridoxal phosphate-dependent enzyme</fullName>
    </submittedName>
</protein>
<reference evidence="6 7" key="1">
    <citation type="submission" date="2021-05" db="EMBL/GenBank/DDBJ databases">
        <title>Direct Submission.</title>
        <authorList>
            <person name="Li K."/>
            <person name="Gao J."/>
        </authorList>
    </citation>
    <scope>NUCLEOTIDE SEQUENCE [LARGE SCALE GENOMIC DNA]</scope>
    <source>
        <strain evidence="6 7">Mg02</strain>
    </source>
</reference>
<dbReference type="RefSeq" id="WP_220563121.1">
    <property type="nucleotide sequence ID" value="NZ_CP074133.1"/>
</dbReference>
<name>A0ABX8BI45_9ACTN</name>
<organism evidence="6 7">
    <name type="scientific">Nocardiopsis changdeensis</name>
    <dbReference type="NCBI Taxonomy" id="2831969"/>
    <lineage>
        <taxon>Bacteria</taxon>
        <taxon>Bacillati</taxon>
        <taxon>Actinomycetota</taxon>
        <taxon>Actinomycetes</taxon>
        <taxon>Streptosporangiales</taxon>
        <taxon>Nocardiopsidaceae</taxon>
        <taxon>Nocardiopsis</taxon>
    </lineage>
</organism>
<dbReference type="Pfam" id="PF01053">
    <property type="entry name" value="Cys_Met_Meta_PP"/>
    <property type="match status" value="1"/>
</dbReference>
<keyword evidence="3 4" id="KW-0663">Pyridoxal phosphate</keyword>
<accession>A0ABX8BI45</accession>
<evidence type="ECO:0000256" key="2">
    <source>
        <dbReference type="ARBA" id="ARBA00009077"/>
    </source>
</evidence>
<dbReference type="InterPro" id="IPR015421">
    <property type="entry name" value="PyrdxlP-dep_Trfase_major"/>
</dbReference>
<feature type="region of interest" description="Disordered" evidence="5">
    <location>
        <begin position="1"/>
        <end position="26"/>
    </location>
</feature>
<keyword evidence="6" id="KW-0808">Transferase</keyword>
<keyword evidence="6" id="KW-0032">Aminotransferase</keyword>
<dbReference type="InterPro" id="IPR000277">
    <property type="entry name" value="Cys/Met-Metab_PyrdxlP-dep_enz"/>
</dbReference>
<dbReference type="PIRSF" id="PIRSF001434">
    <property type="entry name" value="CGS"/>
    <property type="match status" value="1"/>
</dbReference>
<keyword evidence="7" id="KW-1185">Reference proteome</keyword>
<evidence type="ECO:0000256" key="3">
    <source>
        <dbReference type="ARBA" id="ARBA00022898"/>
    </source>
</evidence>
<evidence type="ECO:0000256" key="4">
    <source>
        <dbReference type="RuleBase" id="RU362118"/>
    </source>
</evidence>
<dbReference type="SUPFAM" id="SSF53383">
    <property type="entry name" value="PLP-dependent transferases"/>
    <property type="match status" value="1"/>
</dbReference>
<comment type="similarity">
    <text evidence="2 4">Belongs to the trans-sulfuration enzymes family.</text>
</comment>
<dbReference type="InterPro" id="IPR015424">
    <property type="entry name" value="PyrdxlP-dep_Trfase"/>
</dbReference>
<evidence type="ECO:0000256" key="1">
    <source>
        <dbReference type="ARBA" id="ARBA00001933"/>
    </source>
</evidence>
<dbReference type="PANTHER" id="PTHR11808">
    <property type="entry name" value="TRANS-SULFURATION ENZYME FAMILY MEMBER"/>
    <property type="match status" value="1"/>
</dbReference>
<dbReference type="Proteomes" id="UP000676079">
    <property type="component" value="Chromosome"/>
</dbReference>
<gene>
    <name evidence="6" type="ORF">KGD84_26570</name>
</gene>
<evidence type="ECO:0000313" key="6">
    <source>
        <dbReference type="EMBL" id="QUX21900.1"/>
    </source>
</evidence>
<sequence>MSYTPAAGGEHTRAVSPPPAAVPAERPMRMPVHRATTYAFDTSQDYADVLSGAQQGYSYARIDSPTVDAFAEAVAALEGAGLPDRVRGQAFASGMGALSTVFMALTEAGSHVVAARSIYGNTYSLLDRLLRRFGVRTDFVDITDLDAVREAVRPGTAVLFTETLSNPTMTVSDLPGLAQIAREAGAALVVDSTFASPAVCRPLEYGADIVVHSATKYIGGHSDTTGGVAVAAPSFIDRIRSARIDLGPCLAPDEAYLLHRGLETLPLRVQRQCETAAAFAAALAEHPLVERVDHPSLDSHPQAGLAAKLFDPGRYGAVVTVHPRGGWEAGMAFADRLKVATIAASLGGTHTLAGHVASTSHRNMNDVELAAAGISPGAVRFSIGLEDPQDLIGDALAALGGN</sequence>
<dbReference type="GO" id="GO:0008483">
    <property type="term" value="F:transaminase activity"/>
    <property type="evidence" value="ECO:0007669"/>
    <property type="project" value="UniProtKB-KW"/>
</dbReference>
<dbReference type="EMBL" id="CP074133">
    <property type="protein sequence ID" value="QUX21900.1"/>
    <property type="molecule type" value="Genomic_DNA"/>
</dbReference>
<evidence type="ECO:0000256" key="5">
    <source>
        <dbReference type="SAM" id="MobiDB-lite"/>
    </source>
</evidence>
<proteinExistence type="inferred from homology"/>
<dbReference type="InterPro" id="IPR054542">
    <property type="entry name" value="Cys_met_metab_PP"/>
</dbReference>
<evidence type="ECO:0000313" key="7">
    <source>
        <dbReference type="Proteomes" id="UP000676079"/>
    </source>
</evidence>
<dbReference type="PROSITE" id="PS00868">
    <property type="entry name" value="CYS_MET_METAB_PP"/>
    <property type="match status" value="1"/>
</dbReference>
<dbReference type="Gene3D" id="3.90.1150.10">
    <property type="entry name" value="Aspartate Aminotransferase, domain 1"/>
    <property type="match status" value="1"/>
</dbReference>
<comment type="cofactor">
    <cofactor evidence="1 4">
        <name>pyridoxal 5'-phosphate</name>
        <dbReference type="ChEBI" id="CHEBI:597326"/>
    </cofactor>
</comment>
<dbReference type="InterPro" id="IPR015422">
    <property type="entry name" value="PyrdxlP-dep_Trfase_small"/>
</dbReference>
<dbReference type="Gene3D" id="3.40.640.10">
    <property type="entry name" value="Type I PLP-dependent aspartate aminotransferase-like (Major domain)"/>
    <property type="match status" value="1"/>
</dbReference>